<dbReference type="Gene3D" id="3.10.450.50">
    <property type="match status" value="1"/>
</dbReference>
<gene>
    <name evidence="2" type="ORF">GCM10011312_04330</name>
</gene>
<dbReference type="AlphaFoldDB" id="A0A8J2V885"/>
<dbReference type="EMBL" id="BMGK01000002">
    <property type="protein sequence ID" value="GGD83361.1"/>
    <property type="molecule type" value="Genomic_DNA"/>
</dbReference>
<keyword evidence="3" id="KW-1185">Reference proteome</keyword>
<reference evidence="2" key="1">
    <citation type="journal article" date="2014" name="Int. J. Syst. Evol. Microbiol.">
        <title>Complete genome sequence of Corynebacterium casei LMG S-19264T (=DSM 44701T), isolated from a smear-ripened cheese.</title>
        <authorList>
            <consortium name="US DOE Joint Genome Institute (JGI-PGF)"/>
            <person name="Walter F."/>
            <person name="Albersmeier A."/>
            <person name="Kalinowski J."/>
            <person name="Ruckert C."/>
        </authorList>
    </citation>
    <scope>NUCLEOTIDE SEQUENCE</scope>
    <source>
        <strain evidence="2">CGMCC 1.12924</strain>
    </source>
</reference>
<organism evidence="2 3">
    <name type="scientific">Planktosalinus lacus</name>
    <dbReference type="NCBI Taxonomy" id="1526573"/>
    <lineage>
        <taxon>Bacteria</taxon>
        <taxon>Pseudomonadati</taxon>
        <taxon>Bacteroidota</taxon>
        <taxon>Flavobacteriia</taxon>
        <taxon>Flavobacteriales</taxon>
        <taxon>Flavobacteriaceae</taxon>
        <taxon>Planktosalinus</taxon>
    </lineage>
</organism>
<dbReference type="InterPro" id="IPR013543">
    <property type="entry name" value="Ca/CaM-dep_prot_kinase-assoc"/>
</dbReference>
<feature type="domain" description="Calcium/calmodulin-dependent protein kinase II association-domain" evidence="1">
    <location>
        <begin position="31"/>
        <end position="153"/>
    </location>
</feature>
<protein>
    <recommendedName>
        <fullName evidence="1">Calcium/calmodulin-dependent protein kinase II association-domain domain-containing protein</fullName>
    </recommendedName>
</protein>
<dbReference type="Proteomes" id="UP000652231">
    <property type="component" value="Unassembled WGS sequence"/>
</dbReference>
<dbReference type="RefSeq" id="WP_188439040.1">
    <property type="nucleotide sequence ID" value="NZ_BMGK01000002.1"/>
</dbReference>
<sequence length="159" mass="18286">MKQVALLLGVFLIHFSCTDTKENFYNEDSVKQEILQLGALIVLALNEGDTETLIRDFWQSDSALFLIDGNKIQGYENILSVLNGIPTRRKDLVLDVDHEEVVVLSENMALHIVEFQEKITHMNDTTSRGQGVWSTLYKKIEDNWKIIMVHESHLKKQDN</sequence>
<dbReference type="GO" id="GO:0005516">
    <property type="term" value="F:calmodulin binding"/>
    <property type="evidence" value="ECO:0007669"/>
    <property type="project" value="InterPro"/>
</dbReference>
<evidence type="ECO:0000259" key="1">
    <source>
        <dbReference type="Pfam" id="PF08332"/>
    </source>
</evidence>
<reference evidence="2" key="2">
    <citation type="submission" date="2020-09" db="EMBL/GenBank/DDBJ databases">
        <authorList>
            <person name="Sun Q."/>
            <person name="Zhou Y."/>
        </authorList>
    </citation>
    <scope>NUCLEOTIDE SEQUENCE</scope>
    <source>
        <strain evidence="2">CGMCC 1.12924</strain>
    </source>
</reference>
<evidence type="ECO:0000313" key="3">
    <source>
        <dbReference type="Proteomes" id="UP000652231"/>
    </source>
</evidence>
<proteinExistence type="predicted"/>
<dbReference type="Pfam" id="PF08332">
    <property type="entry name" value="CaMKII_AD"/>
    <property type="match status" value="1"/>
</dbReference>
<comment type="caution">
    <text evidence="2">The sequence shown here is derived from an EMBL/GenBank/DDBJ whole genome shotgun (WGS) entry which is preliminary data.</text>
</comment>
<name>A0A8J2V885_9FLAO</name>
<evidence type="ECO:0000313" key="2">
    <source>
        <dbReference type="EMBL" id="GGD83361.1"/>
    </source>
</evidence>
<dbReference type="InterPro" id="IPR032710">
    <property type="entry name" value="NTF2-like_dom_sf"/>
</dbReference>
<accession>A0A8J2V885</accession>
<dbReference type="GO" id="GO:0004683">
    <property type="term" value="F:calcium/calmodulin-dependent protein kinase activity"/>
    <property type="evidence" value="ECO:0007669"/>
    <property type="project" value="InterPro"/>
</dbReference>
<dbReference type="SUPFAM" id="SSF54427">
    <property type="entry name" value="NTF2-like"/>
    <property type="match status" value="1"/>
</dbReference>